<dbReference type="EMBL" id="AXCN02001493">
    <property type="status" value="NOT_ANNOTATED_CDS"/>
    <property type="molecule type" value="Genomic_DNA"/>
</dbReference>
<dbReference type="SMART" id="SM00908">
    <property type="entry name" value="Gal-bind_lectin"/>
    <property type="match status" value="1"/>
</dbReference>
<evidence type="ECO:0000256" key="2">
    <source>
        <dbReference type="RuleBase" id="RU102079"/>
    </source>
</evidence>
<dbReference type="AlphaFoldDB" id="A0A182Q1K9"/>
<dbReference type="EnsemblMetazoa" id="AFAF001277-RA">
    <property type="protein sequence ID" value="AFAF001277-PA"/>
    <property type="gene ID" value="AFAF001277"/>
</dbReference>
<dbReference type="Proteomes" id="UP000075886">
    <property type="component" value="Unassembled WGS sequence"/>
</dbReference>
<proteinExistence type="predicted"/>
<dbReference type="PROSITE" id="PS51304">
    <property type="entry name" value="GALECTIN"/>
    <property type="match status" value="1"/>
</dbReference>
<dbReference type="SUPFAM" id="SSF49899">
    <property type="entry name" value="Concanavalin A-like lectins/glucanases"/>
    <property type="match status" value="1"/>
</dbReference>
<feature type="domain" description="Galectin" evidence="3">
    <location>
        <begin position="6"/>
        <end position="150"/>
    </location>
</feature>
<evidence type="ECO:0000313" key="4">
    <source>
        <dbReference type="EnsemblMetazoa" id="AFAF001277-PA"/>
    </source>
</evidence>
<dbReference type="STRING" id="69004.A0A182Q1K9"/>
<reference evidence="5" key="1">
    <citation type="submission" date="2014-01" db="EMBL/GenBank/DDBJ databases">
        <title>The Genome Sequence of Anopheles farauti FAR1 (V2).</title>
        <authorList>
            <consortium name="The Broad Institute Genomics Platform"/>
            <person name="Neafsey D.E."/>
            <person name="Besansky N."/>
            <person name="Howell P."/>
            <person name="Walton C."/>
            <person name="Young S.K."/>
            <person name="Zeng Q."/>
            <person name="Gargeya S."/>
            <person name="Fitzgerald M."/>
            <person name="Haas B."/>
            <person name="Abouelleil A."/>
            <person name="Allen A.W."/>
            <person name="Alvarado L."/>
            <person name="Arachchi H.M."/>
            <person name="Berlin A.M."/>
            <person name="Chapman S.B."/>
            <person name="Gainer-Dewar J."/>
            <person name="Goldberg J."/>
            <person name="Griggs A."/>
            <person name="Gujja S."/>
            <person name="Hansen M."/>
            <person name="Howarth C."/>
            <person name="Imamovic A."/>
            <person name="Ireland A."/>
            <person name="Larimer J."/>
            <person name="McCowan C."/>
            <person name="Murphy C."/>
            <person name="Pearson M."/>
            <person name="Poon T.W."/>
            <person name="Priest M."/>
            <person name="Roberts A."/>
            <person name="Saif S."/>
            <person name="Shea T."/>
            <person name="Sisk P."/>
            <person name="Sykes S."/>
            <person name="Wortman J."/>
            <person name="Nusbaum C."/>
            <person name="Birren B."/>
        </authorList>
    </citation>
    <scope>NUCLEOTIDE SEQUENCE [LARGE SCALE GENOMIC DNA]</scope>
    <source>
        <strain evidence="5">FAR1</strain>
    </source>
</reference>
<dbReference type="InterPro" id="IPR013320">
    <property type="entry name" value="ConA-like_dom_sf"/>
</dbReference>
<dbReference type="GO" id="GO:0030246">
    <property type="term" value="F:carbohydrate binding"/>
    <property type="evidence" value="ECO:0007669"/>
    <property type="project" value="UniProtKB-UniRule"/>
</dbReference>
<dbReference type="Pfam" id="PF00337">
    <property type="entry name" value="Gal-bind_lectin"/>
    <property type="match status" value="1"/>
</dbReference>
<name>A0A182Q1K9_9DIPT</name>
<evidence type="ECO:0000259" key="3">
    <source>
        <dbReference type="PROSITE" id="PS51304"/>
    </source>
</evidence>
<keyword evidence="1 2" id="KW-0430">Lectin</keyword>
<dbReference type="InterPro" id="IPR001079">
    <property type="entry name" value="Galectin_CRD"/>
</dbReference>
<keyword evidence="5" id="KW-1185">Reference proteome</keyword>
<sequence>MSKRPFTARFPTFPANGDEVIIRAKLKDDARKFSVNFCLPPPEMLQDGAPKPYIAYHFKTMYDANGASCVVHNWKNVQWQEELVVDNNWHVDRSKTFRVVFRLHEDSIKVFVGCVDHPPDYEFPLQMPLDQIDTLELWDDVERVDEISFRVLNNTADTRTYRS</sequence>
<reference evidence="4" key="2">
    <citation type="submission" date="2020-05" db="UniProtKB">
        <authorList>
            <consortium name="EnsemblMetazoa"/>
        </authorList>
    </citation>
    <scope>IDENTIFICATION</scope>
    <source>
        <strain evidence="4">FAR1</strain>
    </source>
</reference>
<protein>
    <recommendedName>
        <fullName evidence="2">Galectin</fullName>
    </recommendedName>
</protein>
<evidence type="ECO:0000256" key="1">
    <source>
        <dbReference type="ARBA" id="ARBA00022734"/>
    </source>
</evidence>
<organism evidence="4 5">
    <name type="scientific">Anopheles farauti</name>
    <dbReference type="NCBI Taxonomy" id="69004"/>
    <lineage>
        <taxon>Eukaryota</taxon>
        <taxon>Metazoa</taxon>
        <taxon>Ecdysozoa</taxon>
        <taxon>Arthropoda</taxon>
        <taxon>Hexapoda</taxon>
        <taxon>Insecta</taxon>
        <taxon>Pterygota</taxon>
        <taxon>Neoptera</taxon>
        <taxon>Endopterygota</taxon>
        <taxon>Diptera</taxon>
        <taxon>Nematocera</taxon>
        <taxon>Culicoidea</taxon>
        <taxon>Culicidae</taxon>
        <taxon>Anophelinae</taxon>
        <taxon>Anopheles</taxon>
    </lineage>
</organism>
<accession>A0A182Q1K9</accession>
<dbReference type="Gene3D" id="2.60.120.200">
    <property type="match status" value="1"/>
</dbReference>
<evidence type="ECO:0000313" key="5">
    <source>
        <dbReference type="Proteomes" id="UP000075886"/>
    </source>
</evidence>
<dbReference type="VEuPathDB" id="VectorBase:AFAF001277"/>